<evidence type="ECO:0008006" key="4">
    <source>
        <dbReference type="Google" id="ProtNLM"/>
    </source>
</evidence>
<comment type="caution">
    <text evidence="2">The sequence shown here is derived from an EMBL/GenBank/DDBJ whole genome shotgun (WGS) entry which is preliminary data.</text>
</comment>
<feature type="signal peptide" evidence="1">
    <location>
        <begin position="1"/>
        <end position="23"/>
    </location>
</feature>
<keyword evidence="1" id="KW-0732">Signal</keyword>
<accession>A0A6A0AIM5</accession>
<protein>
    <recommendedName>
        <fullName evidence="4">Secreted protein</fullName>
    </recommendedName>
</protein>
<organism evidence="2 3">
    <name type="scientific">Haematococcus lacustris</name>
    <name type="common">Green alga</name>
    <name type="synonym">Haematococcus pluvialis</name>
    <dbReference type="NCBI Taxonomy" id="44745"/>
    <lineage>
        <taxon>Eukaryota</taxon>
        <taxon>Viridiplantae</taxon>
        <taxon>Chlorophyta</taxon>
        <taxon>core chlorophytes</taxon>
        <taxon>Chlorophyceae</taxon>
        <taxon>CS clade</taxon>
        <taxon>Chlamydomonadales</taxon>
        <taxon>Haematococcaceae</taxon>
        <taxon>Haematococcus</taxon>
    </lineage>
</organism>
<dbReference type="AlphaFoldDB" id="A0A6A0AIM5"/>
<gene>
    <name evidence="2" type="ORF">HaLaN_32059</name>
</gene>
<dbReference type="EMBL" id="BLLF01007120">
    <property type="protein sequence ID" value="GFH32779.1"/>
    <property type="molecule type" value="Genomic_DNA"/>
</dbReference>
<name>A0A6A0AIM5_HAELA</name>
<feature type="chain" id="PRO_5025365486" description="Secreted protein" evidence="1">
    <location>
        <begin position="24"/>
        <end position="86"/>
    </location>
</feature>
<dbReference type="Proteomes" id="UP000485058">
    <property type="component" value="Unassembled WGS sequence"/>
</dbReference>
<sequence>MLTHLLVPYVGLHLLSLGPRQLATCMWALGRLGVCPETAWLREWSGCVARKTELLSPRDLAQCAWGLVSCGAFAASPTCHPGPSGA</sequence>
<proteinExistence type="predicted"/>
<keyword evidence="3" id="KW-1185">Reference proteome</keyword>
<feature type="non-terminal residue" evidence="2">
    <location>
        <position position="86"/>
    </location>
</feature>
<evidence type="ECO:0000313" key="3">
    <source>
        <dbReference type="Proteomes" id="UP000485058"/>
    </source>
</evidence>
<evidence type="ECO:0000313" key="2">
    <source>
        <dbReference type="EMBL" id="GFH32779.1"/>
    </source>
</evidence>
<reference evidence="2 3" key="1">
    <citation type="submission" date="2020-02" db="EMBL/GenBank/DDBJ databases">
        <title>Draft genome sequence of Haematococcus lacustris strain NIES-144.</title>
        <authorList>
            <person name="Morimoto D."/>
            <person name="Nakagawa S."/>
            <person name="Yoshida T."/>
            <person name="Sawayama S."/>
        </authorList>
    </citation>
    <scope>NUCLEOTIDE SEQUENCE [LARGE SCALE GENOMIC DNA]</scope>
    <source>
        <strain evidence="2 3">NIES-144</strain>
    </source>
</reference>
<evidence type="ECO:0000256" key="1">
    <source>
        <dbReference type="SAM" id="SignalP"/>
    </source>
</evidence>